<accession>A0A673Z8X8</accession>
<dbReference type="Proteomes" id="UP000472277">
    <property type="component" value="Chromosome 33"/>
</dbReference>
<dbReference type="GO" id="GO:0030154">
    <property type="term" value="P:cell differentiation"/>
    <property type="evidence" value="ECO:0007669"/>
    <property type="project" value="TreeGrafter"/>
</dbReference>
<evidence type="ECO:0000313" key="2">
    <source>
        <dbReference type="Proteomes" id="UP000472277"/>
    </source>
</evidence>
<dbReference type="InParanoid" id="A0A673Z8X8"/>
<organism evidence="1 2">
    <name type="scientific">Salmo trutta</name>
    <name type="common">Brown trout</name>
    <dbReference type="NCBI Taxonomy" id="8032"/>
    <lineage>
        <taxon>Eukaryota</taxon>
        <taxon>Metazoa</taxon>
        <taxon>Chordata</taxon>
        <taxon>Craniata</taxon>
        <taxon>Vertebrata</taxon>
        <taxon>Euteleostomi</taxon>
        <taxon>Actinopterygii</taxon>
        <taxon>Neopterygii</taxon>
        <taxon>Teleostei</taxon>
        <taxon>Protacanthopterygii</taxon>
        <taxon>Salmoniformes</taxon>
        <taxon>Salmonidae</taxon>
        <taxon>Salmoninae</taxon>
        <taxon>Salmo</taxon>
    </lineage>
</organism>
<dbReference type="Pfam" id="PF15273">
    <property type="entry name" value="NHS"/>
    <property type="match status" value="1"/>
</dbReference>
<dbReference type="PANTHER" id="PTHR23039">
    <property type="entry name" value="NANCE-HORAN SYNDROME PROTEIN"/>
    <property type="match status" value="1"/>
</dbReference>
<proteinExistence type="predicted"/>
<evidence type="ECO:0000313" key="1">
    <source>
        <dbReference type="Ensembl" id="ENSSTUP00000043704.1"/>
    </source>
</evidence>
<dbReference type="InterPro" id="IPR024845">
    <property type="entry name" value="NHS-like"/>
</dbReference>
<protein>
    <submittedName>
        <fullName evidence="1">Uncharacterized protein</fullName>
    </submittedName>
</protein>
<keyword evidence="2" id="KW-1185">Reference proteome</keyword>
<sequence>MTNYVCVTVVSLPLHSGESFERQASFRRALANTDSLIRHPRNKLTRRKTITGIPDDVPRELGKDISNVILWLNTILQRCANVKIVPWRTHQ</sequence>
<dbReference type="PANTHER" id="PTHR23039:SF9">
    <property type="entry name" value="LOW QUALITY PROTEIN: NHS-LIKE PROTEIN 1"/>
    <property type="match status" value="1"/>
</dbReference>
<dbReference type="Ensembl" id="ENSSTUT00000045622.1">
    <property type="protein sequence ID" value="ENSSTUP00000043704.1"/>
    <property type="gene ID" value="ENSSTUG00000018470.1"/>
</dbReference>
<name>A0A673Z8X8_SALTR</name>
<dbReference type="AlphaFoldDB" id="A0A673Z8X8"/>
<dbReference type="GeneTree" id="ENSGT00990000204448"/>
<reference evidence="1" key="2">
    <citation type="submission" date="2025-09" db="UniProtKB">
        <authorList>
            <consortium name="Ensembl"/>
        </authorList>
    </citation>
    <scope>IDENTIFICATION</scope>
</reference>
<reference evidence="1" key="1">
    <citation type="submission" date="2025-08" db="UniProtKB">
        <authorList>
            <consortium name="Ensembl"/>
        </authorList>
    </citation>
    <scope>IDENTIFICATION</scope>
</reference>